<evidence type="ECO:0000313" key="5">
    <source>
        <dbReference type="Proteomes" id="UP000759537"/>
    </source>
</evidence>
<keyword evidence="5" id="KW-1185">Reference proteome</keyword>
<comment type="caution">
    <text evidence="4">The sequence shown here is derived from an EMBL/GenBank/DDBJ whole genome shotgun (WGS) entry which is preliminary data.</text>
</comment>
<keyword evidence="3" id="KW-0732">Signal</keyword>
<proteinExistence type="predicted"/>
<gene>
    <name evidence="4" type="ORF">DFH94DRAFT_715177</name>
</gene>
<evidence type="ECO:0000256" key="2">
    <source>
        <dbReference type="SAM" id="Phobius"/>
    </source>
</evidence>
<evidence type="ECO:0000313" key="4">
    <source>
        <dbReference type="EMBL" id="KAF8484670.1"/>
    </source>
</evidence>
<feature type="transmembrane region" description="Helical" evidence="2">
    <location>
        <begin position="261"/>
        <end position="278"/>
    </location>
</feature>
<evidence type="ECO:0000256" key="3">
    <source>
        <dbReference type="SAM" id="SignalP"/>
    </source>
</evidence>
<keyword evidence="2" id="KW-0812">Transmembrane</keyword>
<feature type="compositionally biased region" description="Low complexity" evidence="1">
    <location>
        <begin position="305"/>
        <end position="318"/>
    </location>
</feature>
<feature type="region of interest" description="Disordered" evidence="1">
    <location>
        <begin position="284"/>
        <end position="327"/>
    </location>
</feature>
<evidence type="ECO:0000256" key="1">
    <source>
        <dbReference type="SAM" id="MobiDB-lite"/>
    </source>
</evidence>
<feature type="chain" id="PRO_5040200787" evidence="3">
    <location>
        <begin position="20"/>
        <end position="327"/>
    </location>
</feature>
<reference evidence="4" key="1">
    <citation type="submission" date="2019-10" db="EMBL/GenBank/DDBJ databases">
        <authorList>
            <consortium name="DOE Joint Genome Institute"/>
            <person name="Kuo A."/>
            <person name="Miyauchi S."/>
            <person name="Kiss E."/>
            <person name="Drula E."/>
            <person name="Kohler A."/>
            <person name="Sanchez-Garcia M."/>
            <person name="Andreopoulos B."/>
            <person name="Barry K.W."/>
            <person name="Bonito G."/>
            <person name="Buee M."/>
            <person name="Carver A."/>
            <person name="Chen C."/>
            <person name="Cichocki N."/>
            <person name="Clum A."/>
            <person name="Culley D."/>
            <person name="Crous P.W."/>
            <person name="Fauchery L."/>
            <person name="Girlanda M."/>
            <person name="Hayes R."/>
            <person name="Keri Z."/>
            <person name="LaButti K."/>
            <person name="Lipzen A."/>
            <person name="Lombard V."/>
            <person name="Magnuson J."/>
            <person name="Maillard F."/>
            <person name="Morin E."/>
            <person name="Murat C."/>
            <person name="Nolan M."/>
            <person name="Ohm R."/>
            <person name="Pangilinan J."/>
            <person name="Pereira M."/>
            <person name="Perotto S."/>
            <person name="Peter M."/>
            <person name="Riley R."/>
            <person name="Sitrit Y."/>
            <person name="Stielow B."/>
            <person name="Szollosi G."/>
            <person name="Zifcakova L."/>
            <person name="Stursova M."/>
            <person name="Spatafora J.W."/>
            <person name="Tedersoo L."/>
            <person name="Vaario L.-M."/>
            <person name="Yamada A."/>
            <person name="Yan M."/>
            <person name="Wang P."/>
            <person name="Xu J."/>
            <person name="Bruns T."/>
            <person name="Baldrian P."/>
            <person name="Vilgalys R."/>
            <person name="Henrissat B."/>
            <person name="Grigoriev I.V."/>
            <person name="Hibbett D."/>
            <person name="Nagy L.G."/>
            <person name="Martin F.M."/>
        </authorList>
    </citation>
    <scope>NUCLEOTIDE SEQUENCE</scope>
    <source>
        <strain evidence="4">Prilba</strain>
    </source>
</reference>
<keyword evidence="2" id="KW-0472">Membrane</keyword>
<dbReference type="AlphaFoldDB" id="A0A9P5N229"/>
<name>A0A9P5N229_9AGAM</name>
<reference evidence="4" key="2">
    <citation type="journal article" date="2020" name="Nat. Commun.">
        <title>Large-scale genome sequencing of mycorrhizal fungi provides insights into the early evolution of symbiotic traits.</title>
        <authorList>
            <person name="Miyauchi S."/>
            <person name="Kiss E."/>
            <person name="Kuo A."/>
            <person name="Drula E."/>
            <person name="Kohler A."/>
            <person name="Sanchez-Garcia M."/>
            <person name="Morin E."/>
            <person name="Andreopoulos B."/>
            <person name="Barry K.W."/>
            <person name="Bonito G."/>
            <person name="Buee M."/>
            <person name="Carver A."/>
            <person name="Chen C."/>
            <person name="Cichocki N."/>
            <person name="Clum A."/>
            <person name="Culley D."/>
            <person name="Crous P.W."/>
            <person name="Fauchery L."/>
            <person name="Girlanda M."/>
            <person name="Hayes R.D."/>
            <person name="Keri Z."/>
            <person name="LaButti K."/>
            <person name="Lipzen A."/>
            <person name="Lombard V."/>
            <person name="Magnuson J."/>
            <person name="Maillard F."/>
            <person name="Murat C."/>
            <person name="Nolan M."/>
            <person name="Ohm R.A."/>
            <person name="Pangilinan J."/>
            <person name="Pereira M.F."/>
            <person name="Perotto S."/>
            <person name="Peter M."/>
            <person name="Pfister S."/>
            <person name="Riley R."/>
            <person name="Sitrit Y."/>
            <person name="Stielow J.B."/>
            <person name="Szollosi G."/>
            <person name="Zifcakova L."/>
            <person name="Stursova M."/>
            <person name="Spatafora J.W."/>
            <person name="Tedersoo L."/>
            <person name="Vaario L.M."/>
            <person name="Yamada A."/>
            <person name="Yan M."/>
            <person name="Wang P."/>
            <person name="Xu J."/>
            <person name="Bruns T."/>
            <person name="Baldrian P."/>
            <person name="Vilgalys R."/>
            <person name="Dunand C."/>
            <person name="Henrissat B."/>
            <person name="Grigoriev I.V."/>
            <person name="Hibbett D."/>
            <person name="Nagy L.G."/>
            <person name="Martin F.M."/>
        </authorList>
    </citation>
    <scope>NUCLEOTIDE SEQUENCE</scope>
    <source>
        <strain evidence="4">Prilba</strain>
    </source>
</reference>
<dbReference type="EMBL" id="WHVB01000003">
    <property type="protein sequence ID" value="KAF8484670.1"/>
    <property type="molecule type" value="Genomic_DNA"/>
</dbReference>
<dbReference type="OrthoDB" id="2502001at2759"/>
<organism evidence="4 5">
    <name type="scientific">Russula ochroleuca</name>
    <dbReference type="NCBI Taxonomy" id="152965"/>
    <lineage>
        <taxon>Eukaryota</taxon>
        <taxon>Fungi</taxon>
        <taxon>Dikarya</taxon>
        <taxon>Basidiomycota</taxon>
        <taxon>Agaricomycotina</taxon>
        <taxon>Agaricomycetes</taxon>
        <taxon>Russulales</taxon>
        <taxon>Russulaceae</taxon>
        <taxon>Russula</taxon>
    </lineage>
</organism>
<keyword evidence="2" id="KW-1133">Transmembrane helix</keyword>
<protein>
    <submittedName>
        <fullName evidence="4">Uncharacterized protein</fullName>
    </submittedName>
</protein>
<accession>A0A9P5N229</accession>
<feature type="signal peptide" evidence="3">
    <location>
        <begin position="1"/>
        <end position="19"/>
    </location>
</feature>
<sequence length="327" mass="36049">MRLETFALAALALVAPSCAKYFSAGWTPGQAVPTDAPASSLGAEAAPLPPPLQHQSPFSLSHFLSTGAVSQLFDRFGINITERLETARANSEIWDSRIPLVTDDNFNDLIVNEVLTDEEEKHRVWLLIITTSAQGSALSLFADAQFDEAYNTTLIENDLPHVRWGRIDYMSVTYLTSKWVVWNAPVLVAVSDRGKSLRFWRATQIRLRAEPLREYFKSGMWEHTPPWQTSFAPGGSREFVMEWQAIILTKFYNVVSVMPRWALYILSGVLGSFIMNLIHRGGKPDSAKTEPVPPANAQSTVTGLSTAVAPSATSATPAKGKGKRGKK</sequence>
<dbReference type="Proteomes" id="UP000759537">
    <property type="component" value="Unassembled WGS sequence"/>
</dbReference>